<dbReference type="GO" id="GO:0030246">
    <property type="term" value="F:carbohydrate binding"/>
    <property type="evidence" value="ECO:0007669"/>
    <property type="project" value="InterPro"/>
</dbReference>
<proteinExistence type="inferred from homology"/>
<dbReference type="NCBIfam" id="TIGR01782">
    <property type="entry name" value="TonB-Xanth-Caul"/>
    <property type="match status" value="1"/>
</dbReference>
<protein>
    <submittedName>
        <fullName evidence="13">TonB-dependent receptor</fullName>
    </submittedName>
</protein>
<dbReference type="InterPro" id="IPR013784">
    <property type="entry name" value="Carb-bd-like_fold"/>
</dbReference>
<keyword evidence="2 8" id="KW-0813">Transport</keyword>
<evidence type="ECO:0000313" key="13">
    <source>
        <dbReference type="EMBL" id="HCT56389.1"/>
    </source>
</evidence>
<keyword evidence="6 8" id="KW-0472">Membrane</keyword>
<dbReference type="EMBL" id="DPIY01000005">
    <property type="protein sequence ID" value="HCT56389.1"/>
    <property type="molecule type" value="Genomic_DNA"/>
</dbReference>
<dbReference type="Gene3D" id="2.40.170.20">
    <property type="entry name" value="TonB-dependent receptor, beta-barrel domain"/>
    <property type="match status" value="1"/>
</dbReference>
<dbReference type="Pfam" id="PF00593">
    <property type="entry name" value="TonB_dep_Rec_b-barrel"/>
    <property type="match status" value="1"/>
</dbReference>
<evidence type="ECO:0000256" key="6">
    <source>
        <dbReference type="ARBA" id="ARBA00023136"/>
    </source>
</evidence>
<dbReference type="AlphaFoldDB" id="A0A3D4V5H8"/>
<dbReference type="GO" id="GO:0009279">
    <property type="term" value="C:cell outer membrane"/>
    <property type="evidence" value="ECO:0007669"/>
    <property type="project" value="UniProtKB-SubCell"/>
</dbReference>
<dbReference type="InterPro" id="IPR039426">
    <property type="entry name" value="TonB-dep_rcpt-like"/>
</dbReference>
<dbReference type="InterPro" id="IPR012910">
    <property type="entry name" value="Plug_dom"/>
</dbReference>
<gene>
    <name evidence="13" type="ORF">DGD08_04160</name>
</gene>
<evidence type="ECO:0000256" key="1">
    <source>
        <dbReference type="ARBA" id="ARBA00004571"/>
    </source>
</evidence>
<dbReference type="PANTHER" id="PTHR40980:SF4">
    <property type="entry name" value="TONB-DEPENDENT RECEPTOR-LIKE BETA-BARREL DOMAIN-CONTAINING PROTEIN"/>
    <property type="match status" value="1"/>
</dbReference>
<keyword evidence="3 8" id="KW-1134">Transmembrane beta strand</keyword>
<evidence type="ECO:0000256" key="5">
    <source>
        <dbReference type="ARBA" id="ARBA00023077"/>
    </source>
</evidence>
<dbReference type="InterPro" id="IPR036942">
    <property type="entry name" value="Beta-barrel_TonB_sf"/>
</dbReference>
<dbReference type="Gene3D" id="2.60.40.1120">
    <property type="entry name" value="Carboxypeptidase-like, regulatory domain"/>
    <property type="match status" value="1"/>
</dbReference>
<evidence type="ECO:0000256" key="10">
    <source>
        <dbReference type="SAM" id="SignalP"/>
    </source>
</evidence>
<evidence type="ECO:0000259" key="11">
    <source>
        <dbReference type="Pfam" id="PF00593"/>
    </source>
</evidence>
<dbReference type="InterPro" id="IPR010104">
    <property type="entry name" value="TonB_rcpt_bac"/>
</dbReference>
<reference evidence="13 14" key="1">
    <citation type="journal article" date="2018" name="Nat. Biotechnol.">
        <title>A standardized bacterial taxonomy based on genome phylogeny substantially revises the tree of life.</title>
        <authorList>
            <person name="Parks D.H."/>
            <person name="Chuvochina M."/>
            <person name="Waite D.W."/>
            <person name="Rinke C."/>
            <person name="Skarshewski A."/>
            <person name="Chaumeil P.A."/>
            <person name="Hugenholtz P."/>
        </authorList>
    </citation>
    <scope>NUCLEOTIDE SEQUENCE [LARGE SCALE GENOMIC DNA]</scope>
    <source>
        <strain evidence="13">UBA8844</strain>
    </source>
</reference>
<keyword evidence="10" id="KW-0732">Signal</keyword>
<evidence type="ECO:0000256" key="9">
    <source>
        <dbReference type="RuleBase" id="RU003357"/>
    </source>
</evidence>
<dbReference type="Pfam" id="PF13620">
    <property type="entry name" value="CarboxypepD_reg"/>
    <property type="match status" value="1"/>
</dbReference>
<evidence type="ECO:0000256" key="2">
    <source>
        <dbReference type="ARBA" id="ARBA00022448"/>
    </source>
</evidence>
<dbReference type="CDD" id="cd01347">
    <property type="entry name" value="ligand_gated_channel"/>
    <property type="match status" value="1"/>
</dbReference>
<evidence type="ECO:0000313" key="14">
    <source>
        <dbReference type="Proteomes" id="UP000264071"/>
    </source>
</evidence>
<keyword evidence="5 9" id="KW-0798">TonB box</keyword>
<dbReference type="InterPro" id="IPR037066">
    <property type="entry name" value="Plug_dom_sf"/>
</dbReference>
<feature type="signal peptide" evidence="10">
    <location>
        <begin position="1"/>
        <end position="31"/>
    </location>
</feature>
<dbReference type="PANTHER" id="PTHR40980">
    <property type="entry name" value="PLUG DOMAIN-CONTAINING PROTEIN"/>
    <property type="match status" value="1"/>
</dbReference>
<dbReference type="SUPFAM" id="SSF56935">
    <property type="entry name" value="Porins"/>
    <property type="match status" value="1"/>
</dbReference>
<name>A0A3D4V5H8_9BACT</name>
<evidence type="ECO:0000256" key="7">
    <source>
        <dbReference type="ARBA" id="ARBA00023237"/>
    </source>
</evidence>
<sequence>MSLSVRLRSRLAGALRILLLALAPAMLPAQSSTGEVGGRVRSQTGAYLEGAIVRVEGTSLEAATGREGQFVFRGVPVGTHTLVVRYIGYGASRTPVTVAAGARADVEIALTPNLETVTTIGQVAGQATAINIQRSADNLKTVVSREALGLVQEGNIGDALLRLPGIIVETRAGVNRTATIRGLAPQYNSVTVDGLPITNVDGNRDVALDQFPYATLSRVEVTKALTPDLPGDGIGGSLNLVTRTAFDSPDRTFAFNLGGTNNQRGNTINQQLELVIGDRLGAKKNFGYLFTGSYFHDYRGYDGSDNAYSTVGTNPFVLASNNVYDRGEEKRRIGLGFNVGYRPNTSTTLYAKAVWSDDYRWLDQKGTTWRPTTSQVDNITFYREPHNVFQMYIAGGTTQWGAWNTDLRASHSRADKTYPATMQITTRIANVAMTPDMAEPRFPRFTVTNGVDLGNKTLQRLVNVDQTQAPRDENETTIDLSTRRTFSLDGLPFSLKFGARNSTKQSAQSQPIYARYTLNAANSASITPTLIRDVATPDFMPASNGRSRLLPYFPDYDRWLQSVQNGAGTFLVNEPFSTQGRANSDFGIDESITAAFAMGTLDIGNVRLIGGARFEHTNNSGRANLVRTTTVNGVTSVTGIVEQKSSASYSNVLPSLHVRYQPVVPLVMRASFTTGMSRPAPGDLIPSAQVNAQLNPPTIVVGNPDLKPATARNWDASAEYALGELGAFSVSVFRKDIESFVFSQRTRLTTGDFAGYDEQRRVNSEGGSSQGVELSWVQRFNMLPGLLSGLGIESNYSFISSDARYPGRTESLPLTGPARDVLNLIGFYNLRGFELRASYVQRSARLSAVGAALAQDRYFAPDKLVDLTFSYGTQRLGSIFLNVRNVTNTPTVEYVGDRSHPVSTTYYGRQLNFGVRHGM</sequence>
<accession>A0A3D4V5H8</accession>
<feature type="chain" id="PRO_5017741877" evidence="10">
    <location>
        <begin position="32"/>
        <end position="919"/>
    </location>
</feature>
<dbReference type="Gene3D" id="2.170.130.10">
    <property type="entry name" value="TonB-dependent receptor, plug domain"/>
    <property type="match status" value="1"/>
</dbReference>
<comment type="similarity">
    <text evidence="8 9">Belongs to the TonB-dependent receptor family.</text>
</comment>
<comment type="caution">
    <text evidence="13">The sequence shown here is derived from an EMBL/GenBank/DDBJ whole genome shotgun (WGS) entry which is preliminary data.</text>
</comment>
<evidence type="ECO:0000256" key="3">
    <source>
        <dbReference type="ARBA" id="ARBA00022452"/>
    </source>
</evidence>
<dbReference type="SUPFAM" id="SSF49452">
    <property type="entry name" value="Starch-binding domain-like"/>
    <property type="match status" value="1"/>
</dbReference>
<evidence type="ECO:0000256" key="8">
    <source>
        <dbReference type="PROSITE-ProRule" id="PRU01360"/>
    </source>
</evidence>
<keyword evidence="7 8" id="KW-0998">Cell outer membrane</keyword>
<evidence type="ECO:0000259" key="12">
    <source>
        <dbReference type="Pfam" id="PF07715"/>
    </source>
</evidence>
<dbReference type="Pfam" id="PF07715">
    <property type="entry name" value="Plug"/>
    <property type="match status" value="1"/>
</dbReference>
<keyword evidence="13" id="KW-0675">Receptor</keyword>
<dbReference type="PROSITE" id="PS52016">
    <property type="entry name" value="TONB_DEPENDENT_REC_3"/>
    <property type="match status" value="1"/>
</dbReference>
<dbReference type="InterPro" id="IPR000531">
    <property type="entry name" value="Beta-barrel_TonB"/>
</dbReference>
<feature type="domain" description="TonB-dependent receptor plug" evidence="12">
    <location>
        <begin position="140"/>
        <end position="236"/>
    </location>
</feature>
<keyword evidence="4 8" id="KW-0812">Transmembrane</keyword>
<organism evidence="13 14">
    <name type="scientific">Gemmatimonas aurantiaca</name>
    <dbReference type="NCBI Taxonomy" id="173480"/>
    <lineage>
        <taxon>Bacteria</taxon>
        <taxon>Pseudomonadati</taxon>
        <taxon>Gemmatimonadota</taxon>
        <taxon>Gemmatimonadia</taxon>
        <taxon>Gemmatimonadales</taxon>
        <taxon>Gemmatimonadaceae</taxon>
        <taxon>Gemmatimonas</taxon>
    </lineage>
</organism>
<evidence type="ECO:0000256" key="4">
    <source>
        <dbReference type="ARBA" id="ARBA00022692"/>
    </source>
</evidence>
<comment type="subcellular location">
    <subcellularLocation>
        <location evidence="1 8">Cell outer membrane</location>
        <topology evidence="1 8">Multi-pass membrane protein</topology>
    </subcellularLocation>
</comment>
<feature type="domain" description="TonB-dependent receptor-like beta-barrel" evidence="11">
    <location>
        <begin position="459"/>
        <end position="886"/>
    </location>
</feature>
<dbReference type="Proteomes" id="UP000264071">
    <property type="component" value="Unassembled WGS sequence"/>
</dbReference>